<keyword evidence="2" id="KW-1185">Reference proteome</keyword>
<accession>A0AAU9NBM3</accession>
<protein>
    <submittedName>
        <fullName evidence="1">Uncharacterized protein</fullName>
    </submittedName>
</protein>
<evidence type="ECO:0000313" key="1">
    <source>
        <dbReference type="EMBL" id="CAH1435992.1"/>
    </source>
</evidence>
<evidence type="ECO:0000313" key="2">
    <source>
        <dbReference type="Proteomes" id="UP001157418"/>
    </source>
</evidence>
<dbReference type="EMBL" id="CAKMRJ010004445">
    <property type="protein sequence ID" value="CAH1435992.1"/>
    <property type="molecule type" value="Genomic_DNA"/>
</dbReference>
<dbReference type="Proteomes" id="UP001157418">
    <property type="component" value="Unassembled WGS sequence"/>
</dbReference>
<organism evidence="1 2">
    <name type="scientific">Lactuca virosa</name>
    <dbReference type="NCBI Taxonomy" id="75947"/>
    <lineage>
        <taxon>Eukaryota</taxon>
        <taxon>Viridiplantae</taxon>
        <taxon>Streptophyta</taxon>
        <taxon>Embryophyta</taxon>
        <taxon>Tracheophyta</taxon>
        <taxon>Spermatophyta</taxon>
        <taxon>Magnoliopsida</taxon>
        <taxon>eudicotyledons</taxon>
        <taxon>Gunneridae</taxon>
        <taxon>Pentapetalae</taxon>
        <taxon>asterids</taxon>
        <taxon>campanulids</taxon>
        <taxon>Asterales</taxon>
        <taxon>Asteraceae</taxon>
        <taxon>Cichorioideae</taxon>
        <taxon>Cichorieae</taxon>
        <taxon>Lactucinae</taxon>
        <taxon>Lactuca</taxon>
    </lineage>
</organism>
<name>A0AAU9NBM3_9ASTR</name>
<reference evidence="1 2" key="1">
    <citation type="submission" date="2022-01" db="EMBL/GenBank/DDBJ databases">
        <authorList>
            <person name="Xiong W."/>
            <person name="Schranz E."/>
        </authorList>
    </citation>
    <scope>NUCLEOTIDE SEQUENCE [LARGE SCALE GENOMIC DNA]</scope>
</reference>
<proteinExistence type="predicted"/>
<dbReference type="AlphaFoldDB" id="A0AAU9NBM3"/>
<gene>
    <name evidence="1" type="ORF">LVIROSA_LOCUS22387</name>
</gene>
<comment type="caution">
    <text evidence="1">The sequence shown here is derived from an EMBL/GenBank/DDBJ whole genome shotgun (WGS) entry which is preliminary data.</text>
</comment>
<sequence length="86" mass="10389">MDNYEMRSFRMRSIQVPEVRADQQRAFIGYHCKFNQITRFDFTKLQYLENFCGRNNGCWCEEYKGSSMFGLTQLVSLNSLRRLRTR</sequence>